<keyword evidence="3" id="KW-1185">Reference proteome</keyword>
<dbReference type="Gene3D" id="3.80.10.10">
    <property type="entry name" value="Ribonuclease Inhibitor"/>
    <property type="match status" value="1"/>
</dbReference>
<dbReference type="SUPFAM" id="SSF52047">
    <property type="entry name" value="RNI-like"/>
    <property type="match status" value="1"/>
</dbReference>
<name>A0A814F8L3_9BILA</name>
<evidence type="ECO:0000313" key="2">
    <source>
        <dbReference type="EMBL" id="CAF3749414.1"/>
    </source>
</evidence>
<dbReference type="AlphaFoldDB" id="A0A814F8L3"/>
<organism evidence="1 3">
    <name type="scientific">Didymodactylos carnosus</name>
    <dbReference type="NCBI Taxonomy" id="1234261"/>
    <lineage>
        <taxon>Eukaryota</taxon>
        <taxon>Metazoa</taxon>
        <taxon>Spiralia</taxon>
        <taxon>Gnathifera</taxon>
        <taxon>Rotifera</taxon>
        <taxon>Eurotatoria</taxon>
        <taxon>Bdelloidea</taxon>
        <taxon>Philodinida</taxon>
        <taxon>Philodinidae</taxon>
        <taxon>Didymodactylos</taxon>
    </lineage>
</organism>
<reference evidence="1" key="1">
    <citation type="submission" date="2021-02" db="EMBL/GenBank/DDBJ databases">
        <authorList>
            <person name="Nowell W R."/>
        </authorList>
    </citation>
    <scope>NUCLEOTIDE SEQUENCE</scope>
</reference>
<dbReference type="Proteomes" id="UP000681722">
    <property type="component" value="Unassembled WGS sequence"/>
</dbReference>
<dbReference type="EMBL" id="CAJNOQ010002753">
    <property type="protein sequence ID" value="CAF0976553.1"/>
    <property type="molecule type" value="Genomic_DNA"/>
</dbReference>
<gene>
    <name evidence="1" type="ORF">GPM918_LOCUS12522</name>
    <name evidence="2" type="ORF">SRO942_LOCUS12522</name>
</gene>
<dbReference type="OrthoDB" id="10000669at2759"/>
<accession>A0A814F8L3</accession>
<dbReference type="InterPro" id="IPR032675">
    <property type="entry name" value="LRR_dom_sf"/>
</dbReference>
<evidence type="ECO:0000313" key="3">
    <source>
        <dbReference type="Proteomes" id="UP000663829"/>
    </source>
</evidence>
<protein>
    <submittedName>
        <fullName evidence="1">Uncharacterized protein</fullName>
    </submittedName>
</protein>
<evidence type="ECO:0000313" key="1">
    <source>
        <dbReference type="EMBL" id="CAF0976553.1"/>
    </source>
</evidence>
<dbReference type="Proteomes" id="UP000663829">
    <property type="component" value="Unassembled WGS sequence"/>
</dbReference>
<comment type="caution">
    <text evidence="1">The sequence shown here is derived from an EMBL/GenBank/DDBJ whole genome shotgun (WGS) entry which is preliminary data.</text>
</comment>
<sequence>MSQYYIRQYGPLIPNINQFINVRTLIIHYPSSDQLKQIEPTIFKYLTCLCIQYSPCVSKQYEHLFSRQFYLLKKCHLSYINEMITIITSTSNIQSLTISRCNKNDLYLIIKYLGQLKYLSVGLIEDATLATITLNHLPSIISRKLTTLKLVIDQYQMHFYEFEYIASWVPNLNYLFIKSCYNEHLDFNRWQHVLSAKLLKLLQFDCYFNIDTKPIIIPDINQIRQNPLFTEIKCDDSGEGICFYTNKNAIPKFYGW</sequence>
<dbReference type="EMBL" id="CAJOBC010002753">
    <property type="protein sequence ID" value="CAF3749414.1"/>
    <property type="molecule type" value="Genomic_DNA"/>
</dbReference>
<proteinExistence type="predicted"/>